<organism evidence="4 5">
    <name type="scientific">Lachnoanaerobaculum gingivalis</name>
    <dbReference type="NCBI Taxonomy" id="2490855"/>
    <lineage>
        <taxon>Bacteria</taxon>
        <taxon>Bacillati</taxon>
        <taxon>Bacillota</taxon>
        <taxon>Clostridia</taxon>
        <taxon>Lachnospirales</taxon>
        <taxon>Lachnospiraceae</taxon>
        <taxon>Lachnoanaerobaculum</taxon>
    </lineage>
</organism>
<proteinExistence type="predicted"/>
<evidence type="ECO:0000256" key="2">
    <source>
        <dbReference type="ARBA" id="ARBA00022898"/>
    </source>
</evidence>
<dbReference type="InterPro" id="IPR015421">
    <property type="entry name" value="PyrdxlP-dep_Trfase_major"/>
</dbReference>
<dbReference type="Gene3D" id="3.90.105.10">
    <property type="entry name" value="Molybdopterin biosynthesis moea protein, domain 2"/>
    <property type="match status" value="1"/>
</dbReference>
<dbReference type="OrthoDB" id="9815233at2"/>
<feature type="domain" description="Orn/Lys/Arg decarboxylases family 1 pyridoxal-P attachment site" evidence="3">
    <location>
        <begin position="9"/>
        <end position="325"/>
    </location>
</feature>
<protein>
    <submittedName>
        <fullName evidence="4">Arginine decarboxylase</fullName>
    </submittedName>
</protein>
<dbReference type="EMBL" id="RRCO01000003">
    <property type="protein sequence ID" value="RRJ25533.1"/>
    <property type="molecule type" value="Genomic_DNA"/>
</dbReference>
<dbReference type="Gene3D" id="3.40.640.10">
    <property type="entry name" value="Type I PLP-dependent aspartate aminotransferase-like (Major domain)"/>
    <property type="match status" value="1"/>
</dbReference>
<comment type="caution">
    <text evidence="4">The sequence shown here is derived from an EMBL/GenBank/DDBJ whole genome shotgun (WGS) entry which is preliminary data.</text>
</comment>
<dbReference type="Pfam" id="PF01276">
    <property type="entry name" value="OKR_DC_1"/>
    <property type="match status" value="1"/>
</dbReference>
<keyword evidence="2" id="KW-0663">Pyridoxal phosphate</keyword>
<dbReference type="InterPro" id="IPR052357">
    <property type="entry name" value="Orn_Lys_Arg_decarboxylase-I"/>
</dbReference>
<evidence type="ECO:0000313" key="4">
    <source>
        <dbReference type="EMBL" id="RRJ25533.1"/>
    </source>
</evidence>
<dbReference type="PANTHER" id="PTHR43277">
    <property type="entry name" value="ARGININE DECARBOXYLASE"/>
    <property type="match status" value="1"/>
</dbReference>
<dbReference type="InterPro" id="IPR000310">
    <property type="entry name" value="Orn/Lys/Arg_deCO2ase_major_dom"/>
</dbReference>
<dbReference type="GO" id="GO:0003824">
    <property type="term" value="F:catalytic activity"/>
    <property type="evidence" value="ECO:0007669"/>
    <property type="project" value="InterPro"/>
</dbReference>
<reference evidence="4 5" key="1">
    <citation type="submission" date="2018-11" db="EMBL/GenBank/DDBJ databases">
        <title>Genome sequencing of Lachnoanaerobaculum sp. KCOM 2030 (= ChDC B114).</title>
        <authorList>
            <person name="Kook J.-K."/>
            <person name="Park S.-N."/>
            <person name="Lim Y.K."/>
        </authorList>
    </citation>
    <scope>NUCLEOTIDE SEQUENCE [LARGE SCALE GENOMIC DNA]</scope>
    <source>
        <strain evidence="4 5">KCOM 2030</strain>
    </source>
</reference>
<dbReference type="AlphaFoldDB" id="A0A3P3QYW6"/>
<gene>
    <name evidence="4" type="ORF">EHV10_07850</name>
</gene>
<evidence type="ECO:0000256" key="1">
    <source>
        <dbReference type="ARBA" id="ARBA00001933"/>
    </source>
</evidence>
<evidence type="ECO:0000259" key="3">
    <source>
        <dbReference type="Pfam" id="PF01276"/>
    </source>
</evidence>
<dbReference type="InterPro" id="IPR015424">
    <property type="entry name" value="PyrdxlP-dep_Trfase"/>
</dbReference>
<dbReference type="PANTHER" id="PTHR43277:SF4">
    <property type="entry name" value="ARGININE DECARBOXYLASE"/>
    <property type="match status" value="1"/>
</dbReference>
<accession>A0A3P3QYW6</accession>
<keyword evidence="5" id="KW-1185">Reference proteome</keyword>
<sequence>MNKNFLAYKLKEYVSSGILPMHMPGHKRKVPKEIEEMMTDIYEMDLTEVEGTDNLHDATGIIKDSMEFTKNIYKTNKTYYLINGSSCGILASIRACAFTGDYKNKKSYIIVADNAHFSVYNAVELLDLIPIYVSIGYNNLGIAKECDAKSVKALLEINKEKNIVAALFTSPTYEGVVSDIQLIAKTLHEYDIPVIVDEAHGAHLTYIEKTTKKYVDLTNTYDMEFPSSAVSLGADIVVQSLHKTLPSLTQTALCHLKSKLIDEKCLEESLHIFETSSPSYVFMAGIDACIRYMSKSYAYVSHYLKSLKSFREKVSSCKSIHLWEENTGLGYDFTKLVIYSDNIDGITLANILRESYNIETEMSRPRFVLAYSTVCDSEDDFDRLYKALSDIDKNFVYIEHESTSNLDEKYLNKIAKKNIYIYPPGVPVIKKGDIIDRAGFELLQEYIKKGKRVYGLDP</sequence>
<dbReference type="SUPFAM" id="SSF53383">
    <property type="entry name" value="PLP-dependent transferases"/>
    <property type="match status" value="1"/>
</dbReference>
<dbReference type="RefSeq" id="WP_128674162.1">
    <property type="nucleotide sequence ID" value="NZ_RRCO01000003.1"/>
</dbReference>
<comment type="cofactor">
    <cofactor evidence="1">
        <name>pyridoxal 5'-phosphate</name>
        <dbReference type="ChEBI" id="CHEBI:597326"/>
    </cofactor>
</comment>
<dbReference type="Proteomes" id="UP000272490">
    <property type="component" value="Unassembled WGS sequence"/>
</dbReference>
<name>A0A3P3QYW6_9FIRM</name>
<evidence type="ECO:0000313" key="5">
    <source>
        <dbReference type="Proteomes" id="UP000272490"/>
    </source>
</evidence>